<reference evidence="1" key="1">
    <citation type="journal article" date="2020" name="J. Eukaryot. Microbiol.">
        <title>De novo Sequencing, Assembly and Annotation of the Transcriptome for the Free-Living Testate Amoeba Arcella intermedia.</title>
        <authorList>
            <person name="Ribeiro G.M."/>
            <person name="Porfirio-Sousa A.L."/>
            <person name="Maurer-Alcala X.X."/>
            <person name="Katz L.A."/>
            <person name="Lahr D.J.G."/>
        </authorList>
    </citation>
    <scope>NUCLEOTIDE SEQUENCE</scope>
</reference>
<organism evidence="1">
    <name type="scientific">Arcella intermedia</name>
    <dbReference type="NCBI Taxonomy" id="1963864"/>
    <lineage>
        <taxon>Eukaryota</taxon>
        <taxon>Amoebozoa</taxon>
        <taxon>Tubulinea</taxon>
        <taxon>Elardia</taxon>
        <taxon>Arcellinida</taxon>
        <taxon>Sphaerothecina</taxon>
        <taxon>Arcellidae</taxon>
        <taxon>Arcella</taxon>
    </lineage>
</organism>
<protein>
    <submittedName>
        <fullName evidence="1">Uncharacterized protein</fullName>
    </submittedName>
</protein>
<sequence length="238" mass="28040">MCPQFCELVWLMVAQSKGWKITKKQVQLVLESVQQLSELKWRDPVPNIKIEKFQNPLLKDHSPLIRPFLASIVLRLNHGGMKGDMEMLQKYIILWNERYSKNAEFWEKERETWFADLSKNTPQIEELISSGPVLSDEDQILEGIDFHCFPKLLDRCFNDLKDPVITKDDIKKCVWFHRSGINLKKAICDPNDPYSLKTLDSLETEISSRKETQQNWDKISVVWLKLCEKTYWTPIKIN</sequence>
<dbReference type="AlphaFoldDB" id="A0A6B2LEY8"/>
<proteinExistence type="predicted"/>
<evidence type="ECO:0000313" key="1">
    <source>
        <dbReference type="EMBL" id="NDV35545.1"/>
    </source>
</evidence>
<name>A0A6B2LEY8_9EUKA</name>
<accession>A0A6B2LEY8</accession>
<dbReference type="EMBL" id="GIBP01006576">
    <property type="protein sequence ID" value="NDV35545.1"/>
    <property type="molecule type" value="Transcribed_RNA"/>
</dbReference>